<dbReference type="EMBL" id="SDOZ01000002">
    <property type="protein sequence ID" value="RXZ61913.1"/>
    <property type="molecule type" value="Genomic_DNA"/>
</dbReference>
<evidence type="ECO:0000256" key="1">
    <source>
        <dbReference type="ARBA" id="ARBA00022801"/>
    </source>
</evidence>
<evidence type="ECO:0000313" key="3">
    <source>
        <dbReference type="EMBL" id="RXZ61913.1"/>
    </source>
</evidence>
<dbReference type="Proteomes" id="UP000291269">
    <property type="component" value="Unassembled WGS sequence"/>
</dbReference>
<comment type="caution">
    <text evidence="3">The sequence shown here is derived from an EMBL/GenBank/DDBJ whole genome shotgun (WGS) entry which is preliminary data.</text>
</comment>
<dbReference type="InterPro" id="IPR029058">
    <property type="entry name" value="AB_hydrolase_fold"/>
</dbReference>
<dbReference type="RefSeq" id="WP_129225064.1">
    <property type="nucleotide sequence ID" value="NZ_SDOZ01000002.1"/>
</dbReference>
<proteinExistence type="predicted"/>
<name>A0A4Q2KF38_9FIRM</name>
<evidence type="ECO:0000259" key="2">
    <source>
        <dbReference type="Pfam" id="PF12697"/>
    </source>
</evidence>
<dbReference type="InterPro" id="IPR050266">
    <property type="entry name" value="AB_hydrolase_sf"/>
</dbReference>
<keyword evidence="4" id="KW-1185">Reference proteome</keyword>
<dbReference type="PANTHER" id="PTHR43798">
    <property type="entry name" value="MONOACYLGLYCEROL LIPASE"/>
    <property type="match status" value="1"/>
</dbReference>
<dbReference type="SUPFAM" id="SSF53474">
    <property type="entry name" value="alpha/beta-Hydrolases"/>
    <property type="match status" value="1"/>
</dbReference>
<gene>
    <name evidence="3" type="ORF">ESZ91_05870</name>
</gene>
<dbReference type="GO" id="GO:0016020">
    <property type="term" value="C:membrane"/>
    <property type="evidence" value="ECO:0007669"/>
    <property type="project" value="TreeGrafter"/>
</dbReference>
<dbReference type="AlphaFoldDB" id="A0A4Q2KF38"/>
<keyword evidence="1 3" id="KW-0378">Hydrolase</keyword>
<dbReference type="GO" id="GO:0016787">
    <property type="term" value="F:hydrolase activity"/>
    <property type="evidence" value="ECO:0007669"/>
    <property type="project" value="UniProtKB-KW"/>
</dbReference>
<reference evidence="3 4" key="1">
    <citation type="journal article" date="2019" name="Gut">
        <title>Antibiotics-induced monodominance of a novel gut bacterial order.</title>
        <authorList>
            <person name="Hildebrand F."/>
            <person name="Moitinho-Silva L."/>
            <person name="Blasche S."/>
            <person name="Jahn M.T."/>
            <person name="Gossmann T.I."/>
            <person name="Heuerta-Cepas J."/>
            <person name="Hercog R."/>
            <person name="Luetge M."/>
            <person name="Bahram M."/>
            <person name="Pryszlak A."/>
            <person name="Alves R.J."/>
            <person name="Waszak S.M."/>
            <person name="Zhu A."/>
            <person name="Ye L."/>
            <person name="Costea P.I."/>
            <person name="Aalvink S."/>
            <person name="Belzer C."/>
            <person name="Forslund S.K."/>
            <person name="Sunagawa S."/>
            <person name="Hentschel U."/>
            <person name="Merten C."/>
            <person name="Patil K.R."/>
            <person name="Benes V."/>
            <person name="Bork P."/>
        </authorList>
    </citation>
    <scope>NUCLEOTIDE SEQUENCE [LARGE SCALE GENOMIC DNA]</scope>
    <source>
        <strain evidence="3 4">HDS1380</strain>
    </source>
</reference>
<evidence type="ECO:0000313" key="4">
    <source>
        <dbReference type="Proteomes" id="UP000291269"/>
    </source>
</evidence>
<sequence>MSESEVSLIQEGAGEDLVLLHGYLSCKESFYWQIKYFSKYFRVTAFDFWGFGKSPPLTEPWSVDDYAAHTLALLDELHIGRAHLLTHSFGGRVGLKLLAAHGERFLKAVFTGCAGIPPKRGISYRAKVFSYRAVRKIAPRYAEKHFGSAEYRTLSPVMRESYKKIVNEDLTPCLKDVRNPVLFVFGQQDTATPLYMGKILSEGVRDGALVTMRGTHFCFSEDPDSFNRIAGEFLR</sequence>
<dbReference type="PANTHER" id="PTHR43798:SF31">
    <property type="entry name" value="AB HYDROLASE SUPERFAMILY PROTEIN YCLE"/>
    <property type="match status" value="1"/>
</dbReference>
<organism evidence="3 4">
    <name type="scientific">Candidatus Borkfalkia ceftriaxoniphila</name>
    <dbReference type="NCBI Taxonomy" id="2508949"/>
    <lineage>
        <taxon>Bacteria</taxon>
        <taxon>Bacillati</taxon>
        <taxon>Bacillota</taxon>
        <taxon>Clostridia</taxon>
        <taxon>Christensenellales</taxon>
        <taxon>Christensenellaceae</taxon>
        <taxon>Candidatus Borkfalkia</taxon>
    </lineage>
</organism>
<dbReference type="Gene3D" id="3.40.50.1820">
    <property type="entry name" value="alpha/beta hydrolase"/>
    <property type="match status" value="1"/>
</dbReference>
<dbReference type="OrthoDB" id="9775557at2"/>
<dbReference type="InterPro" id="IPR000073">
    <property type="entry name" value="AB_hydrolase_1"/>
</dbReference>
<dbReference type="Pfam" id="PF12697">
    <property type="entry name" value="Abhydrolase_6"/>
    <property type="match status" value="1"/>
</dbReference>
<protein>
    <submittedName>
        <fullName evidence="3">Alpha/beta hydrolase</fullName>
    </submittedName>
</protein>
<feature type="domain" description="AB hydrolase-1" evidence="2">
    <location>
        <begin position="17"/>
        <end position="227"/>
    </location>
</feature>
<accession>A0A4Q2KF38</accession>